<feature type="domain" description="Thioredoxin" evidence="1">
    <location>
        <begin position="12"/>
        <end position="85"/>
    </location>
</feature>
<dbReference type="AlphaFoldDB" id="A0A2N1J4C2"/>
<gene>
    <name evidence="2" type="ORF">CP960_04690</name>
</gene>
<proteinExistence type="predicted"/>
<keyword evidence="3" id="KW-1185">Reference proteome</keyword>
<dbReference type="PANTHER" id="PTHR45663:SF11">
    <property type="entry name" value="GEO12009P1"/>
    <property type="match status" value="1"/>
</dbReference>
<protein>
    <submittedName>
        <fullName evidence="2">Thiol reductase thioredoxin</fullName>
    </submittedName>
</protein>
<evidence type="ECO:0000313" key="3">
    <source>
        <dbReference type="Proteomes" id="UP000233248"/>
    </source>
</evidence>
<dbReference type="SUPFAM" id="SSF52833">
    <property type="entry name" value="Thioredoxin-like"/>
    <property type="match status" value="1"/>
</dbReference>
<dbReference type="GO" id="GO:0015035">
    <property type="term" value="F:protein-disulfide reductase activity"/>
    <property type="evidence" value="ECO:0007669"/>
    <property type="project" value="TreeGrafter"/>
</dbReference>
<dbReference type="CDD" id="cd02947">
    <property type="entry name" value="TRX_family"/>
    <property type="match status" value="1"/>
</dbReference>
<dbReference type="InterPro" id="IPR036249">
    <property type="entry name" value="Thioredoxin-like_sf"/>
</dbReference>
<evidence type="ECO:0000259" key="1">
    <source>
        <dbReference type="Pfam" id="PF00085"/>
    </source>
</evidence>
<comment type="caution">
    <text evidence="2">The sequence shown here is derived from an EMBL/GenBank/DDBJ whole genome shotgun (WGS) entry which is preliminary data.</text>
</comment>
<dbReference type="EMBL" id="NXIF01000017">
    <property type="protein sequence ID" value="PKI81383.1"/>
    <property type="molecule type" value="Genomic_DNA"/>
</dbReference>
<evidence type="ECO:0000313" key="2">
    <source>
        <dbReference type="EMBL" id="PKI81383.1"/>
    </source>
</evidence>
<dbReference type="InterPro" id="IPR013766">
    <property type="entry name" value="Thioredoxin_domain"/>
</dbReference>
<organism evidence="2 3">
    <name type="scientific">Malaciobacter halophilus</name>
    <dbReference type="NCBI Taxonomy" id="197482"/>
    <lineage>
        <taxon>Bacteria</taxon>
        <taxon>Pseudomonadati</taxon>
        <taxon>Campylobacterota</taxon>
        <taxon>Epsilonproteobacteria</taxon>
        <taxon>Campylobacterales</taxon>
        <taxon>Arcobacteraceae</taxon>
        <taxon>Malaciobacter</taxon>
    </lineage>
</organism>
<dbReference type="GO" id="GO:0005737">
    <property type="term" value="C:cytoplasm"/>
    <property type="evidence" value="ECO:0007669"/>
    <property type="project" value="TreeGrafter"/>
</dbReference>
<dbReference type="KEGG" id="ahs:AHALO_0542"/>
<dbReference type="Proteomes" id="UP000233248">
    <property type="component" value="Unassembled WGS sequence"/>
</dbReference>
<dbReference type="Pfam" id="PF00085">
    <property type="entry name" value="Thioredoxin"/>
    <property type="match status" value="1"/>
</dbReference>
<name>A0A2N1J4C2_9BACT</name>
<dbReference type="Gene3D" id="3.40.30.10">
    <property type="entry name" value="Glutaredoxin"/>
    <property type="match status" value="1"/>
</dbReference>
<reference evidence="2 3" key="1">
    <citation type="submission" date="2017-09" db="EMBL/GenBank/DDBJ databases">
        <title>Genomics of the genus Arcobacter.</title>
        <authorList>
            <person name="Perez-Cataluna A."/>
            <person name="Figueras M.J."/>
            <person name="Salas-Masso N."/>
        </authorList>
    </citation>
    <scope>NUCLEOTIDE SEQUENCE [LARGE SCALE GENOMIC DNA]</scope>
    <source>
        <strain evidence="2 3">DSM 18005</strain>
    </source>
</reference>
<accession>A0A2N1J4C2</accession>
<sequence length="108" mass="12633">MTQVKTIEFITSKINTRNPVLIYFSAESCSVCTALKPKIEKEVSKNFPKIEMFEVKADLYKQIASHFTVFSIPTILVFFDKKEFKREGRNISVSLFIKELERPYNLFI</sequence>
<dbReference type="RefSeq" id="WP_101184213.1">
    <property type="nucleotide sequence ID" value="NZ_CP031218.1"/>
</dbReference>
<dbReference type="OrthoDB" id="411356at2"/>
<dbReference type="PANTHER" id="PTHR45663">
    <property type="entry name" value="GEO12009P1"/>
    <property type="match status" value="1"/>
</dbReference>